<keyword evidence="4" id="KW-0597">Phosphoprotein</keyword>
<evidence type="ECO:0000259" key="14">
    <source>
        <dbReference type="PROSITE" id="PS50885"/>
    </source>
</evidence>
<dbReference type="EMBL" id="VIWP01000001">
    <property type="protein sequence ID" value="TWF58479.1"/>
    <property type="molecule type" value="Genomic_DNA"/>
</dbReference>
<keyword evidence="12" id="KW-0472">Membrane</keyword>
<evidence type="ECO:0000256" key="6">
    <source>
        <dbReference type="ARBA" id="ARBA00022692"/>
    </source>
</evidence>
<keyword evidence="5" id="KW-0808">Transferase</keyword>
<accession>A0A561R794</accession>
<comment type="caution">
    <text evidence="15">The sequence shown here is derived from an EMBL/GenBank/DDBJ whole genome shotgun (WGS) entry which is preliminary data.</text>
</comment>
<sequence length="438" mass="47850">MKKQMSMTRRLVFSVTGVVLVAWLLASVFSVMVMEEEFAEIFDSAVQETAERLLPLVVDDLRDRDDSPDLTQPTNGDEYLTYQVRDREGQVILHSHDSSAAPFDVPLKVGFSETPTHKIYTAATKDGDMYIQVADAFVNRNEAIQEAGIALLFPLLLLIPASIIAVILVVRRMLSPVRDLRDEISSKDSGNMLPIDNVGLPNELDPIARSVNLLLERLRSALAAEREFASNSAHELRTPIAGALAQAQRLQAEIPENYRPRVDQIENSLSHLAHLAEKLLQMSRADAGIGSSETVTDLMPVLRMIARDFERLPIGAGRLHIDAPETARLEQAVDPDAFGIVMRNLIENALIHSPEGSMVEISIKPGRVTVANDGPIIDPDMLSHLTERFSRGATEASGSGLGLSIVDSLTRHMGGKLTLVSPVTGRKDGFAAEISLAS</sequence>
<dbReference type="PROSITE" id="PS50109">
    <property type="entry name" value="HIS_KIN"/>
    <property type="match status" value="1"/>
</dbReference>
<dbReference type="GO" id="GO:0000155">
    <property type="term" value="F:phosphorelay sensor kinase activity"/>
    <property type="evidence" value="ECO:0007669"/>
    <property type="project" value="InterPro"/>
</dbReference>
<comment type="subcellular location">
    <subcellularLocation>
        <location evidence="2">Membrane</location>
        <topology evidence="2">Multi-pass membrane protein</topology>
    </subcellularLocation>
</comment>
<evidence type="ECO:0000256" key="12">
    <source>
        <dbReference type="SAM" id="Phobius"/>
    </source>
</evidence>
<dbReference type="InterPro" id="IPR005467">
    <property type="entry name" value="His_kinase_dom"/>
</dbReference>
<keyword evidence="10 12" id="KW-1133">Transmembrane helix</keyword>
<dbReference type="SMART" id="SM00388">
    <property type="entry name" value="HisKA"/>
    <property type="match status" value="1"/>
</dbReference>
<dbReference type="PROSITE" id="PS50885">
    <property type="entry name" value="HAMP"/>
    <property type="match status" value="1"/>
</dbReference>
<dbReference type="CDD" id="cd00075">
    <property type="entry name" value="HATPase"/>
    <property type="match status" value="1"/>
</dbReference>
<evidence type="ECO:0000256" key="3">
    <source>
        <dbReference type="ARBA" id="ARBA00012438"/>
    </source>
</evidence>
<dbReference type="GO" id="GO:0005886">
    <property type="term" value="C:plasma membrane"/>
    <property type="evidence" value="ECO:0007669"/>
    <property type="project" value="TreeGrafter"/>
</dbReference>
<keyword evidence="11" id="KW-0902">Two-component regulatory system</keyword>
<keyword evidence="16" id="KW-1185">Reference proteome</keyword>
<dbReference type="CDD" id="cd00082">
    <property type="entry name" value="HisKA"/>
    <property type="match status" value="1"/>
</dbReference>
<dbReference type="InterPro" id="IPR003594">
    <property type="entry name" value="HATPase_dom"/>
</dbReference>
<dbReference type="InterPro" id="IPR003660">
    <property type="entry name" value="HAMP_dom"/>
</dbReference>
<comment type="catalytic activity">
    <reaction evidence="1">
        <text>ATP + protein L-histidine = ADP + protein N-phospho-L-histidine.</text>
        <dbReference type="EC" id="2.7.13.3"/>
    </reaction>
</comment>
<dbReference type="Pfam" id="PF02518">
    <property type="entry name" value="HATPase_c"/>
    <property type="match status" value="1"/>
</dbReference>
<keyword evidence="8 15" id="KW-0418">Kinase</keyword>
<evidence type="ECO:0000256" key="10">
    <source>
        <dbReference type="ARBA" id="ARBA00022989"/>
    </source>
</evidence>
<dbReference type="Gene3D" id="3.30.565.10">
    <property type="entry name" value="Histidine kinase-like ATPase, C-terminal domain"/>
    <property type="match status" value="1"/>
</dbReference>
<keyword evidence="7" id="KW-0547">Nucleotide-binding</keyword>
<dbReference type="RefSeq" id="WP_145631634.1">
    <property type="nucleotide sequence ID" value="NZ_VIWP01000001.1"/>
</dbReference>
<evidence type="ECO:0000256" key="2">
    <source>
        <dbReference type="ARBA" id="ARBA00004141"/>
    </source>
</evidence>
<keyword evidence="6 12" id="KW-0812">Transmembrane</keyword>
<dbReference type="InterPro" id="IPR003661">
    <property type="entry name" value="HisK_dim/P_dom"/>
</dbReference>
<dbReference type="SUPFAM" id="SSF55874">
    <property type="entry name" value="ATPase domain of HSP90 chaperone/DNA topoisomerase II/histidine kinase"/>
    <property type="match status" value="1"/>
</dbReference>
<dbReference type="SUPFAM" id="SSF47384">
    <property type="entry name" value="Homodimeric domain of signal transducing histidine kinase"/>
    <property type="match status" value="1"/>
</dbReference>
<name>A0A561R794_9HYPH</name>
<dbReference type="InterPro" id="IPR036097">
    <property type="entry name" value="HisK_dim/P_sf"/>
</dbReference>
<evidence type="ECO:0000313" key="16">
    <source>
        <dbReference type="Proteomes" id="UP000320653"/>
    </source>
</evidence>
<dbReference type="InterPro" id="IPR036890">
    <property type="entry name" value="HATPase_C_sf"/>
</dbReference>
<evidence type="ECO:0000313" key="15">
    <source>
        <dbReference type="EMBL" id="TWF58479.1"/>
    </source>
</evidence>
<dbReference type="OrthoDB" id="9809766at2"/>
<dbReference type="PANTHER" id="PTHR45436">
    <property type="entry name" value="SENSOR HISTIDINE KINASE YKOH"/>
    <property type="match status" value="1"/>
</dbReference>
<dbReference type="PANTHER" id="PTHR45436:SF14">
    <property type="entry name" value="SENSOR PROTEIN QSEC"/>
    <property type="match status" value="1"/>
</dbReference>
<evidence type="ECO:0000256" key="9">
    <source>
        <dbReference type="ARBA" id="ARBA00022840"/>
    </source>
</evidence>
<dbReference type="Gene3D" id="1.20.5.1040">
    <property type="entry name" value="Sensor protein qsec"/>
    <property type="match status" value="1"/>
</dbReference>
<dbReference type="Proteomes" id="UP000320653">
    <property type="component" value="Unassembled WGS sequence"/>
</dbReference>
<dbReference type="GO" id="GO:0005524">
    <property type="term" value="F:ATP binding"/>
    <property type="evidence" value="ECO:0007669"/>
    <property type="project" value="UniProtKB-KW"/>
</dbReference>
<evidence type="ECO:0000256" key="7">
    <source>
        <dbReference type="ARBA" id="ARBA00022741"/>
    </source>
</evidence>
<evidence type="ECO:0000256" key="8">
    <source>
        <dbReference type="ARBA" id="ARBA00022777"/>
    </source>
</evidence>
<feature type="domain" description="Histidine kinase" evidence="13">
    <location>
        <begin position="231"/>
        <end position="438"/>
    </location>
</feature>
<feature type="domain" description="HAMP" evidence="14">
    <location>
        <begin position="171"/>
        <end position="223"/>
    </location>
</feature>
<organism evidence="15 16">
    <name type="scientific">Neorhizobium alkalisoli</name>
    <dbReference type="NCBI Taxonomy" id="528178"/>
    <lineage>
        <taxon>Bacteria</taxon>
        <taxon>Pseudomonadati</taxon>
        <taxon>Pseudomonadota</taxon>
        <taxon>Alphaproteobacteria</taxon>
        <taxon>Hyphomicrobiales</taxon>
        <taxon>Rhizobiaceae</taxon>
        <taxon>Rhizobium/Agrobacterium group</taxon>
        <taxon>Neorhizobium</taxon>
    </lineage>
</organism>
<evidence type="ECO:0000256" key="4">
    <source>
        <dbReference type="ARBA" id="ARBA00022553"/>
    </source>
</evidence>
<gene>
    <name evidence="15" type="ORF">FHW37_101283</name>
</gene>
<proteinExistence type="predicted"/>
<feature type="transmembrane region" description="Helical" evidence="12">
    <location>
        <begin position="149"/>
        <end position="170"/>
    </location>
</feature>
<dbReference type="AlphaFoldDB" id="A0A561R794"/>
<keyword evidence="9" id="KW-0067">ATP-binding</keyword>
<dbReference type="Pfam" id="PF00512">
    <property type="entry name" value="HisKA"/>
    <property type="match status" value="1"/>
</dbReference>
<dbReference type="Gene3D" id="1.10.287.130">
    <property type="match status" value="1"/>
</dbReference>
<evidence type="ECO:0000256" key="1">
    <source>
        <dbReference type="ARBA" id="ARBA00000085"/>
    </source>
</evidence>
<dbReference type="EC" id="2.7.13.3" evidence="3"/>
<dbReference type="InterPro" id="IPR050428">
    <property type="entry name" value="TCS_sensor_his_kinase"/>
</dbReference>
<protein>
    <recommendedName>
        <fullName evidence="3">histidine kinase</fullName>
        <ecNumber evidence="3">2.7.13.3</ecNumber>
    </recommendedName>
</protein>
<evidence type="ECO:0000256" key="5">
    <source>
        <dbReference type="ARBA" id="ARBA00022679"/>
    </source>
</evidence>
<evidence type="ECO:0000259" key="13">
    <source>
        <dbReference type="PROSITE" id="PS50109"/>
    </source>
</evidence>
<evidence type="ECO:0000256" key="11">
    <source>
        <dbReference type="ARBA" id="ARBA00023012"/>
    </source>
</evidence>
<dbReference type="SMART" id="SM00387">
    <property type="entry name" value="HATPase_c"/>
    <property type="match status" value="1"/>
</dbReference>
<reference evidence="15 16" key="1">
    <citation type="submission" date="2019-06" db="EMBL/GenBank/DDBJ databases">
        <title>Sorghum-associated microbial communities from plants grown in Nebraska, USA.</title>
        <authorList>
            <person name="Schachtman D."/>
        </authorList>
    </citation>
    <scope>NUCLEOTIDE SEQUENCE [LARGE SCALE GENOMIC DNA]</scope>
    <source>
        <strain evidence="15 16">1225</strain>
    </source>
</reference>